<name>A0ABP8J6Y6_9MICO</name>
<dbReference type="EMBL" id="BAABGL010000004">
    <property type="protein sequence ID" value="GAA4386128.1"/>
    <property type="molecule type" value="Genomic_DNA"/>
</dbReference>
<sequence>MIRPGHLRDDRGSSTVLAVSLGAAALTLVAGLGLGAQAFLAHARADGAADLAAIAAADAARGITPGDPCEIAAETAERSGVEVTECIARPDLGTAKVVTEVDLPPPLGKVSATAVAGSPTGESR</sequence>
<dbReference type="NCBIfam" id="TIGR03816">
    <property type="entry name" value="tadE_like_DECH"/>
    <property type="match status" value="1"/>
</dbReference>
<protein>
    <recommendedName>
        <fullName evidence="3">Helicase/secretion neighborhood TadE-like protein</fullName>
    </recommendedName>
</protein>
<evidence type="ECO:0000313" key="1">
    <source>
        <dbReference type="EMBL" id="GAA4386128.1"/>
    </source>
</evidence>
<dbReference type="RefSeq" id="WP_345030181.1">
    <property type="nucleotide sequence ID" value="NZ_BAABGL010000004.1"/>
</dbReference>
<proteinExistence type="predicted"/>
<dbReference type="Proteomes" id="UP001500642">
    <property type="component" value="Unassembled WGS sequence"/>
</dbReference>
<organism evidence="1 2">
    <name type="scientific">Brevibacterium pityocampae</name>
    <dbReference type="NCBI Taxonomy" id="506594"/>
    <lineage>
        <taxon>Bacteria</taxon>
        <taxon>Bacillati</taxon>
        <taxon>Actinomycetota</taxon>
        <taxon>Actinomycetes</taxon>
        <taxon>Micrococcales</taxon>
        <taxon>Brevibacteriaceae</taxon>
        <taxon>Brevibacterium</taxon>
    </lineage>
</organism>
<evidence type="ECO:0000313" key="2">
    <source>
        <dbReference type="Proteomes" id="UP001500642"/>
    </source>
</evidence>
<accession>A0ABP8J6Y6</accession>
<evidence type="ECO:0008006" key="3">
    <source>
        <dbReference type="Google" id="ProtNLM"/>
    </source>
</evidence>
<keyword evidence="2" id="KW-1185">Reference proteome</keyword>
<dbReference type="InterPro" id="IPR021202">
    <property type="entry name" value="Rv3654c-like"/>
</dbReference>
<reference evidence="2" key="1">
    <citation type="journal article" date="2019" name="Int. J. Syst. Evol. Microbiol.">
        <title>The Global Catalogue of Microorganisms (GCM) 10K type strain sequencing project: providing services to taxonomists for standard genome sequencing and annotation.</title>
        <authorList>
            <consortium name="The Broad Institute Genomics Platform"/>
            <consortium name="The Broad Institute Genome Sequencing Center for Infectious Disease"/>
            <person name="Wu L."/>
            <person name="Ma J."/>
        </authorList>
    </citation>
    <scope>NUCLEOTIDE SEQUENCE [LARGE SCALE GENOMIC DNA]</scope>
    <source>
        <strain evidence="2">JCM 17808</strain>
    </source>
</reference>
<comment type="caution">
    <text evidence="1">The sequence shown here is derived from an EMBL/GenBank/DDBJ whole genome shotgun (WGS) entry which is preliminary data.</text>
</comment>
<gene>
    <name evidence="1" type="ORF">GCM10023167_08740</name>
</gene>